<evidence type="ECO:0000256" key="7">
    <source>
        <dbReference type="ARBA" id="ARBA00023273"/>
    </source>
</evidence>
<feature type="region of interest" description="Disordered" evidence="10">
    <location>
        <begin position="1154"/>
        <end position="1183"/>
    </location>
</feature>
<dbReference type="PROSITE" id="PS51450">
    <property type="entry name" value="LRR"/>
    <property type="match status" value="4"/>
</dbReference>
<feature type="compositionally biased region" description="Basic and acidic residues" evidence="10">
    <location>
        <begin position="1937"/>
        <end position="1952"/>
    </location>
</feature>
<gene>
    <name evidence="11" type="ORF">LPLAT_LOCUS8787</name>
</gene>
<keyword evidence="7" id="KW-0966">Cell projection</keyword>
<feature type="compositionally biased region" description="Basic and acidic residues" evidence="10">
    <location>
        <begin position="454"/>
        <end position="486"/>
    </location>
</feature>
<dbReference type="InterPro" id="IPR001611">
    <property type="entry name" value="Leu-rich_rpt"/>
</dbReference>
<evidence type="ECO:0000313" key="12">
    <source>
        <dbReference type="Proteomes" id="UP001497644"/>
    </source>
</evidence>
<evidence type="ECO:0000256" key="4">
    <source>
        <dbReference type="ARBA" id="ARBA00022614"/>
    </source>
</evidence>
<keyword evidence="9" id="KW-0175">Coiled coil</keyword>
<dbReference type="GO" id="GO:0005929">
    <property type="term" value="C:cilium"/>
    <property type="evidence" value="ECO:0007669"/>
    <property type="project" value="UniProtKB-SubCell"/>
</dbReference>
<evidence type="ECO:0000256" key="2">
    <source>
        <dbReference type="ARBA" id="ARBA00004138"/>
    </source>
</evidence>
<protein>
    <recommendedName>
        <fullName evidence="8">Dynein axonemal assembly factor 1 homolog</fullName>
    </recommendedName>
</protein>
<feature type="compositionally biased region" description="Polar residues" evidence="10">
    <location>
        <begin position="1169"/>
        <end position="1178"/>
    </location>
</feature>
<evidence type="ECO:0000256" key="10">
    <source>
        <dbReference type="SAM" id="MobiDB-lite"/>
    </source>
</evidence>
<dbReference type="PANTHER" id="PTHR45973:SF9">
    <property type="entry name" value="LEUCINE-RICH REPEAT-CONTAINING PROTEIN 46"/>
    <property type="match status" value="1"/>
</dbReference>
<reference evidence="11" key="1">
    <citation type="submission" date="2024-04" db="EMBL/GenBank/DDBJ databases">
        <authorList>
            <consortium name="Molecular Ecology Group"/>
        </authorList>
    </citation>
    <scope>NUCLEOTIDE SEQUENCE</scope>
</reference>
<feature type="region of interest" description="Disordered" evidence="10">
    <location>
        <begin position="663"/>
        <end position="687"/>
    </location>
</feature>
<dbReference type="Proteomes" id="UP001497644">
    <property type="component" value="Chromosome 4"/>
</dbReference>
<comment type="subcellular location">
    <subcellularLocation>
        <location evidence="2">Cell projection</location>
        <location evidence="2">Cilium</location>
    </subcellularLocation>
</comment>
<evidence type="ECO:0000256" key="3">
    <source>
        <dbReference type="ARBA" id="ARBA00006453"/>
    </source>
</evidence>
<feature type="compositionally biased region" description="Basic and acidic residues" evidence="10">
    <location>
        <begin position="1056"/>
        <end position="1080"/>
    </location>
</feature>
<feature type="region of interest" description="Disordered" evidence="10">
    <location>
        <begin position="1192"/>
        <end position="1211"/>
    </location>
</feature>
<feature type="compositionally biased region" description="Basic and acidic residues" evidence="10">
    <location>
        <begin position="985"/>
        <end position="1009"/>
    </location>
</feature>
<evidence type="ECO:0000256" key="6">
    <source>
        <dbReference type="ARBA" id="ARBA00023069"/>
    </source>
</evidence>
<dbReference type="Gene3D" id="3.80.10.10">
    <property type="entry name" value="Ribonuclease Inhibitor"/>
    <property type="match status" value="2"/>
</dbReference>
<dbReference type="InterPro" id="IPR050576">
    <property type="entry name" value="Cilia_flagella_integrity"/>
</dbReference>
<dbReference type="SUPFAM" id="SSF52075">
    <property type="entry name" value="Outer arm dynein light chain 1"/>
    <property type="match status" value="1"/>
</dbReference>
<evidence type="ECO:0000313" key="11">
    <source>
        <dbReference type="EMBL" id="CAL1682954.1"/>
    </source>
</evidence>
<dbReference type="FunFam" id="3.80.10.10:FF:000166">
    <property type="entry name" value="Dynein assembly factor 1, axonemal"/>
    <property type="match status" value="1"/>
</dbReference>
<evidence type="ECO:0000256" key="5">
    <source>
        <dbReference type="ARBA" id="ARBA00022737"/>
    </source>
</evidence>
<dbReference type="PANTHER" id="PTHR45973">
    <property type="entry name" value="PROTEIN PHOSPHATASE 1 REGULATORY SUBUNIT SDS22-RELATED"/>
    <property type="match status" value="1"/>
</dbReference>
<feature type="compositionally biased region" description="Polar residues" evidence="10">
    <location>
        <begin position="442"/>
        <end position="453"/>
    </location>
</feature>
<keyword evidence="4" id="KW-0433">Leucine-rich repeat</keyword>
<sequence length="1969" mass="226679">MNTFKHDDNALNDSCDLSFNSLIEDKSEVSITCKNASSISGNKIVRDCPAKFEVSDSITADLVAKAQSEIEKCENLCGSEKIEATNDVNEDDAPRVSLNYDHMSDLNYENPSYCNSSITSDCDVVFTSDDLEYNDTTIQAEDSEDSEKTIKEEFLLDNRYANSLSSFVDSSKDLGSIDSAYENIYRTKHSGEKFVDSGISLNSINVEDNNDKIVRQVIDSYVDSRIEAEKGVPWKNIEKEIEDKETRLKQNVTCINDIEIPLREELDIENIAVSSIESNNYYIDSNKSYLKDAVDLLKCTGENTKHTLSIEEDSIEGTITEIKEMDKIIKNLLYTNDDEQHDSVEERMIENLSAEMESDHDDVMRKIIESCSNVSIDFQQQLSIRKNSTPDLEESSSEYMIKKFRGDKLFSHCRDVSDTAIAKEDILKTIKEAEKILTDNPYSDMSKETSVNENYDRDNSSERFTREVKNDEEYKTVNKEENNFENKDTGMNLANVEIEKVVVSESNVDSNLQKLAEITCADRPRSHIEIHETLEKIAEEKRKIEDRKKKSLEILSKKLEEIDKFIADRYDISYTSDKDLSEFKIPENFADDSDSLDDFQIDENIEVPLTKAEIVKNLKIEELEKELANELEEHKKLMDEYQKIIVTDLEEIQQATLESEYKQISNDEENDKETANQSRNDENISDKLNEMSGMITDTTIEVDSESDDSFSEDLKKPERTYIKGKVYDFDEKKHGVRMTEELIMKHCKEQKLYQTPHLNDVLYLHYKGFSFIESLERYTGLKCLWLENNGIREIANLENQSELRCLYLHHNLISKIENLDYLTKLDTLNLSHNTIRRIENLDSLKFLNNLNLSHNYLRETADIEHLRLLHALSILDISHNKIDTCDVVDILGDMKSLRVVTLTGNPVLKQIKMYRKTMILKCENLQYLDDRPVFPRDRACAEAWMRGGVDEEMAERNRWIQAEQKKINDSVMALINKRKLCKPVETSEKEMLDTKKKEEKEKEKDEEVAAKSSAHTATRSHGLLDLERKKKSEGRSFLDSSSSSGEELASDEENECERQKGGEESDGRRPMAEEERKVSDESNGELLLPWKVEVREKIQSRRLVEEVSESKEYIADDVERKWDGKQILDNRKITHDPLEGCIEKKEISNLQKSVDDIDNETNDRKNEKTSICSVSSDTSDLKQTLEENQKLTRAATGMRDDASSKNIKSYQRKSKEYPFGSKLSSIREEMREFCNSMDKFVDENKIVFKNGEVEGFWGERKMDENLKTDSIDDSEIQETETVSTSKEDKLRWWSTKERKLKVKEIIRQREDEARKNKEIKDAATSNNSDCSLLEDRKQAVNTTDNFQDVYDLMTMKTCPSCLPNAKEETYSVKDTENYTCEQSAKEQREKSCGIFSSLFAELRNRNNIQKISKQKVSSELMILEEKLDSEKSTTDTMQEGLPKIMTDLVDSAEQFSECKKIEINENSPKIEDLEDKFNNLLLKSSEVKKNVDESDDDSFKTATSLPEDSQILESNQGSSEILKLSSKEDNCDKIIDISKNENEIDLDCCEKVISNEEHNDLICENKKIIGKIEKSSAKIEMLNSEQKLSTDTEESNSQMESLVRAIDRLTLGRMNQQPSRLTGKRTREAEDVEVNNKKTFFMEEINSGRKSEERKSRSQISEKCRQHVIQETKKFAKKVSPLIDKCITNLIKDAENVDGKLQYHKYDRRSLGEYLPSGFVSKMDLNKPAGDSGERNNWRDKYDNKSNNITSVQSGKQEVKQTVNSECANDSVSVNDTDIQSLANLLRQSESIYESQSSAINADVSLYKEFCDHLHKLESEKKLLIKSDFTMDKKEESKEKLPDDESVKPLIEVISENPAISKDSEQIMEQKEIKEKSHTSQSVFDYRQKDQVVFRLVEETTTISDDSENDINQESVINLTEGIKVEMFSTSRTLDNTECKEERVLPKEKRESTTMNMKKSIEMQVAQEN</sequence>
<feature type="region of interest" description="Disordered" evidence="10">
    <location>
        <begin position="1937"/>
        <end position="1958"/>
    </location>
</feature>
<name>A0AAV2NT16_9HYME</name>
<proteinExistence type="inferred from homology"/>
<evidence type="ECO:0000256" key="9">
    <source>
        <dbReference type="SAM" id="Coils"/>
    </source>
</evidence>
<keyword evidence="6" id="KW-0969">Cilium</keyword>
<dbReference type="EMBL" id="OZ034827">
    <property type="protein sequence ID" value="CAL1682954.1"/>
    <property type="molecule type" value="Genomic_DNA"/>
</dbReference>
<feature type="region of interest" description="Disordered" evidence="10">
    <location>
        <begin position="1725"/>
        <end position="1748"/>
    </location>
</feature>
<comment type="similarity">
    <text evidence="3">Belongs to the DNAAF1 family.</text>
</comment>
<feature type="compositionally biased region" description="Basic and acidic residues" evidence="10">
    <location>
        <begin position="1022"/>
        <end position="1036"/>
    </location>
</feature>
<accession>A0AAV2NT16</accession>
<dbReference type="SMART" id="SM00365">
    <property type="entry name" value="LRR_SD22"/>
    <property type="match status" value="4"/>
</dbReference>
<keyword evidence="12" id="KW-1185">Reference proteome</keyword>
<organism evidence="11 12">
    <name type="scientific">Lasius platythorax</name>
    <dbReference type="NCBI Taxonomy" id="488582"/>
    <lineage>
        <taxon>Eukaryota</taxon>
        <taxon>Metazoa</taxon>
        <taxon>Ecdysozoa</taxon>
        <taxon>Arthropoda</taxon>
        <taxon>Hexapoda</taxon>
        <taxon>Insecta</taxon>
        <taxon>Pterygota</taxon>
        <taxon>Neoptera</taxon>
        <taxon>Endopterygota</taxon>
        <taxon>Hymenoptera</taxon>
        <taxon>Apocrita</taxon>
        <taxon>Aculeata</taxon>
        <taxon>Formicoidea</taxon>
        <taxon>Formicidae</taxon>
        <taxon>Formicinae</taxon>
        <taxon>Lasius</taxon>
        <taxon>Lasius</taxon>
    </lineage>
</organism>
<evidence type="ECO:0000256" key="1">
    <source>
        <dbReference type="ARBA" id="ARBA00003843"/>
    </source>
</evidence>
<feature type="region of interest" description="Disordered" evidence="10">
    <location>
        <begin position="442"/>
        <end position="486"/>
    </location>
</feature>
<comment type="function">
    <text evidence="1">Cilium-specific protein required for cilia structures.</text>
</comment>
<feature type="region of interest" description="Disordered" evidence="10">
    <location>
        <begin position="985"/>
        <end position="1086"/>
    </location>
</feature>
<keyword evidence="5" id="KW-0677">Repeat</keyword>
<feature type="compositionally biased region" description="Low complexity" evidence="10">
    <location>
        <begin position="1037"/>
        <end position="1047"/>
    </location>
</feature>
<feature type="compositionally biased region" description="Basic and acidic residues" evidence="10">
    <location>
        <begin position="1732"/>
        <end position="1744"/>
    </location>
</feature>
<dbReference type="InterPro" id="IPR032675">
    <property type="entry name" value="LRR_dom_sf"/>
</dbReference>
<dbReference type="Pfam" id="PF14580">
    <property type="entry name" value="LRR_9"/>
    <property type="match status" value="1"/>
</dbReference>
<feature type="coiled-coil region" evidence="9">
    <location>
        <begin position="613"/>
        <end position="644"/>
    </location>
</feature>
<evidence type="ECO:0000256" key="8">
    <source>
        <dbReference type="ARBA" id="ARBA00024433"/>
    </source>
</evidence>